<protein>
    <submittedName>
        <fullName evidence="1">Uncharacterized protein</fullName>
    </submittedName>
</protein>
<comment type="caution">
    <text evidence="1">The sequence shown here is derived from an EMBL/GenBank/DDBJ whole genome shotgun (WGS) entry which is preliminary data.</text>
</comment>
<reference evidence="1 2" key="1">
    <citation type="journal article" date="2022" name="Hortic Res">
        <title>A haplotype resolved chromosomal level avocado genome allows analysis of novel avocado genes.</title>
        <authorList>
            <person name="Nath O."/>
            <person name="Fletcher S.J."/>
            <person name="Hayward A."/>
            <person name="Shaw L.M."/>
            <person name="Masouleh A.K."/>
            <person name="Furtado A."/>
            <person name="Henry R.J."/>
            <person name="Mitter N."/>
        </authorList>
    </citation>
    <scope>NUCLEOTIDE SEQUENCE [LARGE SCALE GENOMIC DNA]</scope>
    <source>
        <strain evidence="2">cv. Hass</strain>
    </source>
</reference>
<sequence length="98" mass="10999">MARQQQLTSALIFFPSDGRTLEPEPWQRQTERVADMLSQPPLAVVRSSRAVFLLERTKVQMATETCSDPESLMLFNRSPSPFVVSGSSKQNSSIEVLQ</sequence>
<accession>A0ACC2MIF9</accession>
<gene>
    <name evidence="1" type="ORF">MRB53_006919</name>
</gene>
<proteinExistence type="predicted"/>
<evidence type="ECO:0000313" key="1">
    <source>
        <dbReference type="EMBL" id="KAJ8645171.1"/>
    </source>
</evidence>
<evidence type="ECO:0000313" key="2">
    <source>
        <dbReference type="Proteomes" id="UP001234297"/>
    </source>
</evidence>
<organism evidence="1 2">
    <name type="scientific">Persea americana</name>
    <name type="common">Avocado</name>
    <dbReference type="NCBI Taxonomy" id="3435"/>
    <lineage>
        <taxon>Eukaryota</taxon>
        <taxon>Viridiplantae</taxon>
        <taxon>Streptophyta</taxon>
        <taxon>Embryophyta</taxon>
        <taxon>Tracheophyta</taxon>
        <taxon>Spermatophyta</taxon>
        <taxon>Magnoliopsida</taxon>
        <taxon>Magnoliidae</taxon>
        <taxon>Laurales</taxon>
        <taxon>Lauraceae</taxon>
        <taxon>Persea</taxon>
    </lineage>
</organism>
<dbReference type="EMBL" id="CM056810">
    <property type="protein sequence ID" value="KAJ8645171.1"/>
    <property type="molecule type" value="Genomic_DNA"/>
</dbReference>
<name>A0ACC2MIF9_PERAE</name>
<dbReference type="Proteomes" id="UP001234297">
    <property type="component" value="Chromosome 2"/>
</dbReference>
<keyword evidence="2" id="KW-1185">Reference proteome</keyword>